<feature type="compositionally biased region" description="Basic and acidic residues" evidence="2">
    <location>
        <begin position="369"/>
        <end position="398"/>
    </location>
</feature>
<evidence type="ECO:0000256" key="2">
    <source>
        <dbReference type="SAM" id="MobiDB-lite"/>
    </source>
</evidence>
<feature type="compositionally biased region" description="Basic and acidic residues" evidence="2">
    <location>
        <begin position="285"/>
        <end position="323"/>
    </location>
</feature>
<name>A0A7R8ZIN1_9CRUS</name>
<evidence type="ECO:0000313" key="4">
    <source>
        <dbReference type="EMBL" id="CAD7222784.1"/>
    </source>
</evidence>
<sequence>MGDVEVVPPATGGEENGVNSTSDKQEILREEQEKAAEGITEKVEGESASGGDESAEKNNGEVNGEKVAEDESGNACEKEEREGEDKEDDKKERGRLKMPKVGAFLRRLSKERKPKKSSSDLGDRESSPDPEESKEELEKGAEGNNESQAAEDEAGETEKLVTGGKTDEATQTTGGESLMSRLKTKMAPSKPLRNPFKRGDVVKPEEEAKKEAGEAQKDGEGKKDEEGETGETKDEDEEGKGAEMEKKLEKRLRMPRLFRGTGSYEVSGEEGEGLLGRMKMPRMFKRGEPGDAKKEDEEEKGESSGEKANEKDEKEEDKEKLVVAEEEEEGKGKEKTATATPSRSFWHHVSLPSFPPALCSLFAKKQPVKEEEKGAEAQGEEEAKPGTDDHSEEIRLTIDTEDAGTGKNEGEGSGGDDKKKEGAAADKRTLLLGYWESFRSMSVQRKRIMFACLLLLLILIVIIIAVVCSLPAPRRWTNEDRIEGKYVNTLTSCGPVQGENCLTLDIVTPKVTYDRPFPVVVLIATETLNGGLQEGLEPPTSLVKDKNIVFVKLGVIYPNFRLVQSHGFTFYGIPYSITRMGRDRWKHSSTVHNVSSCWKGTLRADLRSVPCWQFYASGRYDGSENCLTLDIVTPKVTYDRPFPVVVLIATETLNGGLQEGLEPPTSLVKDKNIVFVKAYGGEPRLFHRAWVSGGAGVFMNQTPVESEAVNTIIRENTRCQSLRCLYDQTSEILLEAIPNSWIQSFYDLPPQDSDKLQRSWLIQDGEILTGTPTYLWGDEVFRNDVPMVFGATDHAEFRGWTDQANIVDRRVNSTEEMAELVRAKLSENFPEELIDGVIDRYINISETGGFEDLWARYFSLVTDVRTLCPLRDLARQASSQFQSQVYFYVASMLRNSTARQNYDLQVTDAYSDLEAMLGIYNITNEDQRLFVENMQSLFFNFVHDGAIIYRADYPRRTYLIGKQIRTVTEYGRCDYILDSDKKGAMRA</sequence>
<feature type="region of interest" description="Disordered" evidence="2">
    <location>
        <begin position="369"/>
        <end position="422"/>
    </location>
</feature>
<feature type="compositionally biased region" description="Basic and acidic residues" evidence="2">
    <location>
        <begin position="23"/>
        <end position="45"/>
    </location>
</feature>
<feature type="region of interest" description="Disordered" evidence="2">
    <location>
        <begin position="1"/>
        <end position="342"/>
    </location>
</feature>
<feature type="compositionally biased region" description="Acidic residues" evidence="2">
    <location>
        <begin position="226"/>
        <end position="238"/>
    </location>
</feature>
<gene>
    <name evidence="4" type="ORF">CTOB1V02_LOCUS781</name>
</gene>
<dbReference type="InterPro" id="IPR002018">
    <property type="entry name" value="CarbesteraseB"/>
</dbReference>
<feature type="compositionally biased region" description="Basic and acidic residues" evidence="2">
    <location>
        <begin position="76"/>
        <end position="92"/>
    </location>
</feature>
<protein>
    <submittedName>
        <fullName evidence="4">Uncharacterized protein</fullName>
    </submittedName>
</protein>
<keyword evidence="3" id="KW-0472">Membrane</keyword>
<feature type="compositionally biased region" description="Basic residues" evidence="2">
    <location>
        <begin position="107"/>
        <end position="116"/>
    </location>
</feature>
<dbReference type="Pfam" id="PF00135">
    <property type="entry name" value="COesterase"/>
    <property type="match status" value="2"/>
</dbReference>
<feature type="compositionally biased region" description="Basic and acidic residues" evidence="2">
    <location>
        <begin position="117"/>
        <end position="127"/>
    </location>
</feature>
<dbReference type="InterPro" id="IPR050309">
    <property type="entry name" value="Type-B_Carboxylest/Lipase"/>
</dbReference>
<dbReference type="PANTHER" id="PTHR11559">
    <property type="entry name" value="CARBOXYLESTERASE"/>
    <property type="match status" value="1"/>
</dbReference>
<proteinExistence type="predicted"/>
<dbReference type="Gene3D" id="3.40.50.1820">
    <property type="entry name" value="alpha/beta hydrolase"/>
    <property type="match status" value="3"/>
</dbReference>
<keyword evidence="3" id="KW-0812">Transmembrane</keyword>
<reference evidence="4" key="1">
    <citation type="submission" date="2020-11" db="EMBL/GenBank/DDBJ databases">
        <authorList>
            <person name="Tran Van P."/>
        </authorList>
    </citation>
    <scope>NUCLEOTIDE SEQUENCE</scope>
</reference>
<dbReference type="InterPro" id="IPR029058">
    <property type="entry name" value="AB_hydrolase_fold"/>
</dbReference>
<dbReference type="EMBL" id="OB660104">
    <property type="protein sequence ID" value="CAD7222784.1"/>
    <property type="molecule type" value="Genomic_DNA"/>
</dbReference>
<dbReference type="AlphaFoldDB" id="A0A7R8ZIN1"/>
<keyword evidence="3" id="KW-1133">Transmembrane helix</keyword>
<feature type="compositionally biased region" description="Basic and acidic residues" evidence="2">
    <location>
        <begin position="54"/>
        <end position="69"/>
    </location>
</feature>
<keyword evidence="1" id="KW-0325">Glycoprotein</keyword>
<feature type="transmembrane region" description="Helical" evidence="3">
    <location>
        <begin position="448"/>
        <end position="472"/>
    </location>
</feature>
<organism evidence="4">
    <name type="scientific">Cyprideis torosa</name>
    <dbReference type="NCBI Taxonomy" id="163714"/>
    <lineage>
        <taxon>Eukaryota</taxon>
        <taxon>Metazoa</taxon>
        <taxon>Ecdysozoa</taxon>
        <taxon>Arthropoda</taxon>
        <taxon>Crustacea</taxon>
        <taxon>Oligostraca</taxon>
        <taxon>Ostracoda</taxon>
        <taxon>Podocopa</taxon>
        <taxon>Podocopida</taxon>
        <taxon>Cytherocopina</taxon>
        <taxon>Cytheroidea</taxon>
        <taxon>Cytherideidae</taxon>
        <taxon>Cyprideis</taxon>
    </lineage>
</organism>
<feature type="compositionally biased region" description="Basic and acidic residues" evidence="2">
    <location>
        <begin position="197"/>
        <end position="225"/>
    </location>
</feature>
<evidence type="ECO:0000256" key="1">
    <source>
        <dbReference type="ARBA" id="ARBA00023180"/>
    </source>
</evidence>
<feature type="compositionally biased region" description="Basic and acidic residues" evidence="2">
    <location>
        <begin position="239"/>
        <end position="252"/>
    </location>
</feature>
<accession>A0A7R8ZIN1</accession>
<dbReference type="OrthoDB" id="408631at2759"/>
<evidence type="ECO:0000256" key="3">
    <source>
        <dbReference type="SAM" id="Phobius"/>
    </source>
</evidence>
<dbReference type="SUPFAM" id="SSF53474">
    <property type="entry name" value="alpha/beta-Hydrolases"/>
    <property type="match status" value="1"/>
</dbReference>